<proteinExistence type="predicted"/>
<keyword evidence="1" id="KW-0812">Transmembrane</keyword>
<dbReference type="EMBL" id="ML738789">
    <property type="protein sequence ID" value="KAE8155938.1"/>
    <property type="molecule type" value="Genomic_DNA"/>
</dbReference>
<sequence length="87" mass="10078">MMERGGLWRQMTSDRPDKLPLSSHVILIQLPCFVLSFHSLLSCRSLHFVRKWNRSIFLLRRVVSRSSFTHPGSLIKTSPFTLHDISA</sequence>
<evidence type="ECO:0000313" key="2">
    <source>
        <dbReference type="EMBL" id="KAE8155938.1"/>
    </source>
</evidence>
<dbReference type="AlphaFoldDB" id="A0A5N6UBJ4"/>
<name>A0A5N6UBJ4_ASPTM</name>
<protein>
    <submittedName>
        <fullName evidence="2">Uncharacterized protein</fullName>
    </submittedName>
</protein>
<keyword evidence="3" id="KW-1185">Reference proteome</keyword>
<gene>
    <name evidence="2" type="ORF">BDV40DRAFT_282473</name>
</gene>
<evidence type="ECO:0000256" key="1">
    <source>
        <dbReference type="SAM" id="Phobius"/>
    </source>
</evidence>
<reference evidence="2 3" key="1">
    <citation type="submission" date="2019-04" db="EMBL/GenBank/DDBJ databases">
        <title>Friends and foes A comparative genomics study of 23 Aspergillus species from section Flavi.</title>
        <authorList>
            <consortium name="DOE Joint Genome Institute"/>
            <person name="Kjaerbolling I."/>
            <person name="Vesth T."/>
            <person name="Frisvad J.C."/>
            <person name="Nybo J.L."/>
            <person name="Theobald S."/>
            <person name="Kildgaard S."/>
            <person name="Isbrandt T."/>
            <person name="Kuo A."/>
            <person name="Sato A."/>
            <person name="Lyhne E.K."/>
            <person name="Kogle M.E."/>
            <person name="Wiebenga A."/>
            <person name="Kun R.S."/>
            <person name="Lubbers R.J."/>
            <person name="Makela M.R."/>
            <person name="Barry K."/>
            <person name="Chovatia M."/>
            <person name="Clum A."/>
            <person name="Daum C."/>
            <person name="Haridas S."/>
            <person name="He G."/>
            <person name="LaButti K."/>
            <person name="Lipzen A."/>
            <person name="Mondo S."/>
            <person name="Riley R."/>
            <person name="Salamov A."/>
            <person name="Simmons B.A."/>
            <person name="Magnuson J.K."/>
            <person name="Henrissat B."/>
            <person name="Mortensen U.H."/>
            <person name="Larsen T.O."/>
            <person name="Devries R.P."/>
            <person name="Grigoriev I.V."/>
            <person name="Machida M."/>
            <person name="Baker S.E."/>
            <person name="Andersen M.R."/>
        </authorList>
    </citation>
    <scope>NUCLEOTIDE SEQUENCE [LARGE SCALE GENOMIC DNA]</scope>
    <source>
        <strain evidence="2 3">CBS 117626</strain>
    </source>
</reference>
<feature type="transmembrane region" description="Helical" evidence="1">
    <location>
        <begin position="21"/>
        <end position="41"/>
    </location>
</feature>
<keyword evidence="1" id="KW-1133">Transmembrane helix</keyword>
<dbReference type="Proteomes" id="UP000326950">
    <property type="component" value="Unassembled WGS sequence"/>
</dbReference>
<accession>A0A5N6UBJ4</accession>
<keyword evidence="1" id="KW-0472">Membrane</keyword>
<evidence type="ECO:0000313" key="3">
    <source>
        <dbReference type="Proteomes" id="UP000326950"/>
    </source>
</evidence>
<organism evidence="2 3">
    <name type="scientific">Aspergillus tamarii</name>
    <dbReference type="NCBI Taxonomy" id="41984"/>
    <lineage>
        <taxon>Eukaryota</taxon>
        <taxon>Fungi</taxon>
        <taxon>Dikarya</taxon>
        <taxon>Ascomycota</taxon>
        <taxon>Pezizomycotina</taxon>
        <taxon>Eurotiomycetes</taxon>
        <taxon>Eurotiomycetidae</taxon>
        <taxon>Eurotiales</taxon>
        <taxon>Aspergillaceae</taxon>
        <taxon>Aspergillus</taxon>
        <taxon>Aspergillus subgen. Circumdati</taxon>
    </lineage>
</organism>